<protein>
    <recommendedName>
        <fullName evidence="3">BioF2-like acetyltransferase domain-containing protein</fullName>
    </recommendedName>
</protein>
<sequence>MWSPPSAPALARIRSPQSAPDIFAASGTRAAPSHLVARPNRYSPAEWDAFAQACGASFRGAYAAAFWWRFDHQPGGRIKRMEVVVQNGPEQRRIAQFAVSARNGEAAFLDTLQVLPPYRHLWAEAMEAALRALGPGLFHYGSDWSLDNVRAPLVDGIPGARVISRRQSWLDVIDFRRWTEWRAYLSAISTNVLRNDRKCAHHHPRLRIETRNGASALTCAPRLNLMRWRMYREKGVAVSPLKLVLRSAARTWCLRQYAMTALAISEAGPLSAYAGIDFGRTSFYLEGASTRNNGGAAWRLLLAMVQAAFERTEGQGLFVLGPSVGSEPPWDGLARSRRQLRATAVEGCCFSFRYESPS</sequence>
<dbReference type="EMBL" id="PVZS01000013">
    <property type="protein sequence ID" value="PSC04455.1"/>
    <property type="molecule type" value="Genomic_DNA"/>
</dbReference>
<gene>
    <name evidence="1" type="ORF">SLNSH_13215</name>
</gene>
<keyword evidence="2" id="KW-1185">Reference proteome</keyword>
<evidence type="ECO:0000313" key="1">
    <source>
        <dbReference type="EMBL" id="PSC04455.1"/>
    </source>
</evidence>
<dbReference type="Proteomes" id="UP000239772">
    <property type="component" value="Unassembled WGS sequence"/>
</dbReference>
<dbReference type="AlphaFoldDB" id="A0A2T1HS28"/>
<evidence type="ECO:0008006" key="3">
    <source>
        <dbReference type="Google" id="ProtNLM"/>
    </source>
</evidence>
<evidence type="ECO:0000313" key="2">
    <source>
        <dbReference type="Proteomes" id="UP000239772"/>
    </source>
</evidence>
<reference evidence="2" key="1">
    <citation type="submission" date="2018-03" db="EMBL/GenBank/DDBJ databases">
        <authorList>
            <person name="Sun L."/>
            <person name="Liu H."/>
            <person name="Chen W."/>
            <person name="Huang K."/>
            <person name="Liu W."/>
            <person name="Gao X."/>
        </authorList>
    </citation>
    <scope>NUCLEOTIDE SEQUENCE [LARGE SCALE GENOMIC DNA]</scope>
    <source>
        <strain evidence="2">SH9</strain>
    </source>
</reference>
<comment type="caution">
    <text evidence="1">The sequence shown here is derived from an EMBL/GenBank/DDBJ whole genome shotgun (WGS) entry which is preliminary data.</text>
</comment>
<organism evidence="1 2">
    <name type="scientific">Alsobacter soli</name>
    <dbReference type="NCBI Taxonomy" id="2109933"/>
    <lineage>
        <taxon>Bacteria</taxon>
        <taxon>Pseudomonadati</taxon>
        <taxon>Pseudomonadota</taxon>
        <taxon>Alphaproteobacteria</taxon>
        <taxon>Hyphomicrobiales</taxon>
        <taxon>Alsobacteraceae</taxon>
        <taxon>Alsobacter</taxon>
    </lineage>
</organism>
<accession>A0A2T1HS28</accession>
<name>A0A2T1HS28_9HYPH</name>
<proteinExistence type="predicted"/>